<dbReference type="Proteomes" id="UP001431449">
    <property type="component" value="Unassembled WGS sequence"/>
</dbReference>
<dbReference type="RefSeq" id="WP_248205830.1">
    <property type="nucleotide sequence ID" value="NZ_JALNMH010000003.1"/>
</dbReference>
<evidence type="ECO:0000313" key="4">
    <source>
        <dbReference type="Proteomes" id="UP001431449"/>
    </source>
</evidence>
<dbReference type="InterPro" id="IPR011519">
    <property type="entry name" value="UnbV_ASPIC"/>
</dbReference>
<organism evidence="3 4">
    <name type="scientific">Pseudomarimonas salicorniae</name>
    <dbReference type="NCBI Taxonomy" id="2933270"/>
    <lineage>
        <taxon>Bacteria</taxon>
        <taxon>Pseudomonadati</taxon>
        <taxon>Pseudomonadota</taxon>
        <taxon>Gammaproteobacteria</taxon>
        <taxon>Lysobacterales</taxon>
        <taxon>Lysobacteraceae</taxon>
        <taxon>Pseudomarimonas</taxon>
    </lineage>
</organism>
<keyword evidence="1" id="KW-0732">Signal</keyword>
<evidence type="ECO:0000256" key="1">
    <source>
        <dbReference type="ARBA" id="ARBA00022729"/>
    </source>
</evidence>
<comment type="caution">
    <text evidence="3">The sequence shown here is derived from an EMBL/GenBank/DDBJ whole genome shotgun (WGS) entry which is preliminary data.</text>
</comment>
<dbReference type="Pfam" id="PF13517">
    <property type="entry name" value="FG-GAP_3"/>
    <property type="match status" value="1"/>
</dbReference>
<dbReference type="InterPro" id="IPR013517">
    <property type="entry name" value="FG-GAP"/>
</dbReference>
<protein>
    <submittedName>
        <fullName evidence="3">CRTAC1 family protein</fullName>
    </submittedName>
</protein>
<evidence type="ECO:0000259" key="2">
    <source>
        <dbReference type="Pfam" id="PF07593"/>
    </source>
</evidence>
<proteinExistence type="predicted"/>
<dbReference type="Pfam" id="PF07593">
    <property type="entry name" value="UnbV_ASPIC"/>
    <property type="match status" value="1"/>
</dbReference>
<gene>
    <name evidence="3" type="ORF">M0G41_04825</name>
</gene>
<feature type="domain" description="ASPIC/UnbV" evidence="2">
    <location>
        <begin position="547"/>
        <end position="611"/>
    </location>
</feature>
<reference evidence="3" key="1">
    <citation type="submission" date="2022-04" db="EMBL/GenBank/DDBJ databases">
        <title>Lysobacter sp. CAU 1642 isolated from sea sand.</title>
        <authorList>
            <person name="Kim W."/>
        </authorList>
    </citation>
    <scope>NUCLEOTIDE SEQUENCE</scope>
    <source>
        <strain evidence="3">CAU 1642</strain>
    </source>
</reference>
<keyword evidence="4" id="KW-1185">Reference proteome</keyword>
<evidence type="ECO:0000313" key="3">
    <source>
        <dbReference type="EMBL" id="MCK7592992.1"/>
    </source>
</evidence>
<name>A0ABT0GG11_9GAMM</name>
<dbReference type="SUPFAM" id="SSF69318">
    <property type="entry name" value="Integrin alpha N-terminal domain"/>
    <property type="match status" value="1"/>
</dbReference>
<dbReference type="Gene3D" id="2.130.10.130">
    <property type="entry name" value="Integrin alpha, N-terminal"/>
    <property type="match status" value="1"/>
</dbReference>
<dbReference type="EMBL" id="JALNMH010000003">
    <property type="protein sequence ID" value="MCK7592992.1"/>
    <property type="molecule type" value="Genomic_DNA"/>
</dbReference>
<dbReference type="InterPro" id="IPR028994">
    <property type="entry name" value="Integrin_alpha_N"/>
</dbReference>
<sequence length="622" mass="66130">MSNEPLPPHDDAGEEGDDRIIGRAFRTSLGVLLVLGLVTAAALGLRSLLSAPPEQIVDEGRAALESLREPPKGTELPALPFVDVTSEAGIDFVHRSGATGERLLPETMGGGVAWLDHDGDGLEDLLLVDSGPWPGAAGYAEWPGALRLYRNRGDGRFEDVTAAAGLAGVKSYGMGPAVGDIDGDGDADLFLAAVGPNRLFRNENGRFVEITEGAGVAGEAERWSSSAGFFDMDGDGLPELWVVNYVEWSRQRDFEVDYRLDGIGRAYGPPSNFPGTDSYLYRNLGGGRFEDISAAAGIRVAHAQTGLPVGKGLALITQDLDGDGWTDVMVANDTVRNFVFRNLGGKGFEEVGEAWGLGYDRNGQATGAMGIDLGEVFGDGSRAIAIGNFANEMSSFYVAHAGSAQFADEAIVAGIGPASRLALSFGVQFVDADLDGRLDLVQANGHVENEIARVQQSQQYPQSAQLFWQCGQACRSDFVSLPEDRIGDLAVPMVGRGVAAADFDRDGDPDLVLTQVGGPPRLLRNDQASGHHWLSVSLRGRAPNTEALGALVTLEAGGRRQQRSAGRNRSYLSQTPAELYFGLGTTPAIDRLEVRWPDGSIDEVRVESVDRHVVIEQAAAAP</sequence>
<dbReference type="PANTHER" id="PTHR16026:SF0">
    <property type="entry name" value="CARTILAGE ACIDIC PROTEIN 1"/>
    <property type="match status" value="1"/>
</dbReference>
<dbReference type="InterPro" id="IPR027039">
    <property type="entry name" value="Crtac1"/>
</dbReference>
<dbReference type="PANTHER" id="PTHR16026">
    <property type="entry name" value="CARTILAGE ACIDIC PROTEIN 1"/>
    <property type="match status" value="1"/>
</dbReference>
<accession>A0ABT0GG11</accession>